<dbReference type="Proteomes" id="UP000009286">
    <property type="component" value="Chromosome"/>
</dbReference>
<evidence type="ECO:0000256" key="7">
    <source>
        <dbReference type="PIRSR" id="PIRSR006487-1"/>
    </source>
</evidence>
<dbReference type="NCBIfam" id="NF001567">
    <property type="entry name" value="PRK00389.1"/>
    <property type="match status" value="1"/>
</dbReference>
<dbReference type="NCBIfam" id="TIGR00528">
    <property type="entry name" value="gcvT"/>
    <property type="match status" value="1"/>
</dbReference>
<dbReference type="PANTHER" id="PTHR43757">
    <property type="entry name" value="AMINOMETHYLTRANSFERASE"/>
    <property type="match status" value="1"/>
</dbReference>
<evidence type="ECO:0000256" key="4">
    <source>
        <dbReference type="ARBA" id="ARBA00022679"/>
    </source>
</evidence>
<dbReference type="InterPro" id="IPR006222">
    <property type="entry name" value="GCVT_N"/>
</dbReference>
<evidence type="ECO:0000256" key="3">
    <source>
        <dbReference type="ARBA" id="ARBA00022576"/>
    </source>
</evidence>
<proteinExistence type="inferred from homology"/>
<gene>
    <name evidence="10" type="primary">gcvT</name>
    <name evidence="10" type="ordered locus">MICA_1412</name>
</gene>
<comment type="similarity">
    <text evidence="1">Belongs to the GcvT family.</text>
</comment>
<dbReference type="RefSeq" id="WP_014102953.1">
    <property type="nucleotide sequence ID" value="NC_016026.1"/>
</dbReference>
<evidence type="ECO:0000313" key="11">
    <source>
        <dbReference type="Proteomes" id="UP000009286"/>
    </source>
</evidence>
<dbReference type="InterPro" id="IPR027266">
    <property type="entry name" value="TrmE/GcvT-like"/>
</dbReference>
<comment type="catalytic activity">
    <reaction evidence="6">
        <text>N(6)-[(R)-S(8)-aminomethyldihydrolipoyl]-L-lysyl-[protein] + (6S)-5,6,7,8-tetrahydrofolate = N(6)-[(R)-dihydrolipoyl]-L-lysyl-[protein] + (6R)-5,10-methylene-5,6,7,8-tetrahydrofolate + NH4(+)</text>
        <dbReference type="Rhea" id="RHEA:16945"/>
        <dbReference type="Rhea" id="RHEA-COMP:10475"/>
        <dbReference type="Rhea" id="RHEA-COMP:10492"/>
        <dbReference type="ChEBI" id="CHEBI:15636"/>
        <dbReference type="ChEBI" id="CHEBI:28938"/>
        <dbReference type="ChEBI" id="CHEBI:57453"/>
        <dbReference type="ChEBI" id="CHEBI:83100"/>
        <dbReference type="ChEBI" id="CHEBI:83143"/>
        <dbReference type="EC" id="2.1.2.10"/>
    </reaction>
</comment>
<dbReference type="GO" id="GO:0008483">
    <property type="term" value="F:transaminase activity"/>
    <property type="evidence" value="ECO:0007669"/>
    <property type="project" value="UniProtKB-KW"/>
</dbReference>
<dbReference type="PANTHER" id="PTHR43757:SF2">
    <property type="entry name" value="AMINOMETHYLTRANSFERASE, MITOCHONDRIAL"/>
    <property type="match status" value="1"/>
</dbReference>
<evidence type="ECO:0000313" key="10">
    <source>
        <dbReference type="EMBL" id="AEP09730.1"/>
    </source>
</evidence>
<accession>G2KM34</accession>
<dbReference type="Gene3D" id="4.10.1250.10">
    <property type="entry name" value="Aminomethyltransferase fragment"/>
    <property type="match status" value="1"/>
</dbReference>
<dbReference type="HOGENOM" id="CLU_007884_10_0_5"/>
<dbReference type="Gene3D" id="2.40.30.110">
    <property type="entry name" value="Aminomethyltransferase beta-barrel domains"/>
    <property type="match status" value="1"/>
</dbReference>
<evidence type="ECO:0000259" key="9">
    <source>
        <dbReference type="Pfam" id="PF08669"/>
    </source>
</evidence>
<dbReference type="InterPro" id="IPR029043">
    <property type="entry name" value="GcvT/YgfZ_C"/>
</dbReference>
<dbReference type="GO" id="GO:0004047">
    <property type="term" value="F:aminomethyltransferase activity"/>
    <property type="evidence" value="ECO:0007669"/>
    <property type="project" value="UniProtKB-EC"/>
</dbReference>
<feature type="domain" description="Aminomethyltransferase C-terminal" evidence="9">
    <location>
        <begin position="275"/>
        <end position="351"/>
    </location>
</feature>
<sequence>MKTTPLHAAHIALGAKMGEFAGYDMPLYYGEGVIKEHEWTRSHAGLFDVSHMGQMFVTGAGATAFWEHVTPSSFANIPGGRAKYSVLTNERGGTVDDLIVTRMGPEKFFAVVNAGCKDKDFPWLQSHLPSNAQMDIITDRALIALQGPESERVMRDVLGFDASLMPYMWMAEHNDLLISRLGYTGEDGFEISIPERNAEKVWNAFMAHDAVKPVGLAARDSLRLEMGYPLYGHELEEDISAVEAGLNWIIAKDHTDYIGAEVIRAHLANGTEHVRVGIRLTDKGVAREGAEIRNEVDEIIGTLSSGGYSPSTQASIGMGYIQAEYAETGHKIFVNVRGRNIAAEICALPFVSAKTKSMKKKEAA</sequence>
<dbReference type="KEGG" id="mai:MICA_1412"/>
<keyword evidence="11" id="KW-1185">Reference proteome</keyword>
<evidence type="ECO:0000259" key="8">
    <source>
        <dbReference type="Pfam" id="PF01571"/>
    </source>
</evidence>
<dbReference type="OrthoDB" id="9774591at2"/>
<reference evidence="10 11" key="1">
    <citation type="journal article" date="2011" name="BMC Genomics">
        <title>Genomic insights into an obligate epibiotic bacterial predator: Micavibrio aeruginosavorus ARL-13.</title>
        <authorList>
            <person name="Wang Z."/>
            <person name="Kadouri D."/>
            <person name="Wu M."/>
        </authorList>
    </citation>
    <scope>NUCLEOTIDE SEQUENCE [LARGE SCALE GENOMIC DNA]</scope>
    <source>
        <strain evidence="10 11">ARL-13</strain>
    </source>
</reference>
<protein>
    <recommendedName>
        <fullName evidence="2">aminomethyltransferase</fullName>
        <ecNumber evidence="2">2.1.2.10</ecNumber>
    </recommendedName>
    <alternativeName>
        <fullName evidence="5">Glycine cleavage system T protein</fullName>
    </alternativeName>
</protein>
<evidence type="ECO:0000256" key="2">
    <source>
        <dbReference type="ARBA" id="ARBA00012616"/>
    </source>
</evidence>
<feature type="domain" description="GCVT N-terminal" evidence="8">
    <location>
        <begin position="6"/>
        <end position="253"/>
    </location>
</feature>
<dbReference type="EMBL" id="CP002382">
    <property type="protein sequence ID" value="AEP09730.1"/>
    <property type="molecule type" value="Genomic_DNA"/>
</dbReference>
<dbReference type="Gene3D" id="3.30.70.1400">
    <property type="entry name" value="Aminomethyltransferase beta-barrel domains"/>
    <property type="match status" value="1"/>
</dbReference>
<dbReference type="InterPro" id="IPR013977">
    <property type="entry name" value="GcvT_C"/>
</dbReference>
<feature type="binding site" evidence="7">
    <location>
        <position position="190"/>
    </location>
    <ligand>
        <name>substrate</name>
    </ligand>
</feature>
<dbReference type="Pfam" id="PF01571">
    <property type="entry name" value="GCV_T"/>
    <property type="match status" value="1"/>
</dbReference>
<evidence type="ECO:0000256" key="5">
    <source>
        <dbReference type="ARBA" id="ARBA00031395"/>
    </source>
</evidence>
<dbReference type="FunFam" id="3.30.70.1400:FF:000001">
    <property type="entry name" value="Aminomethyltransferase"/>
    <property type="match status" value="1"/>
</dbReference>
<keyword evidence="4 10" id="KW-0808">Transferase</keyword>
<keyword evidence="3" id="KW-0032">Aminotransferase</keyword>
<dbReference type="SUPFAM" id="SSF101790">
    <property type="entry name" value="Aminomethyltransferase beta-barrel domain"/>
    <property type="match status" value="1"/>
</dbReference>
<dbReference type="GO" id="GO:0006546">
    <property type="term" value="P:glycine catabolic process"/>
    <property type="evidence" value="ECO:0007669"/>
    <property type="project" value="InterPro"/>
</dbReference>
<dbReference type="SUPFAM" id="SSF103025">
    <property type="entry name" value="Folate-binding domain"/>
    <property type="match status" value="1"/>
</dbReference>
<evidence type="ECO:0000256" key="1">
    <source>
        <dbReference type="ARBA" id="ARBA00008609"/>
    </source>
</evidence>
<organism evidence="10 11">
    <name type="scientific">Micavibrio aeruginosavorus (strain ARL-13)</name>
    <dbReference type="NCBI Taxonomy" id="856793"/>
    <lineage>
        <taxon>Bacteria</taxon>
        <taxon>Pseudomonadati</taxon>
        <taxon>Bdellovibrionota</taxon>
        <taxon>Bdellovibrionia</taxon>
        <taxon>Bdellovibrionales</taxon>
        <taxon>Pseudobdellovibrionaceae</taxon>
        <taxon>Micavibrio</taxon>
    </lineage>
</organism>
<name>G2KM34_MICAA</name>
<dbReference type="InterPro" id="IPR006223">
    <property type="entry name" value="GcvT"/>
</dbReference>
<dbReference type="EC" id="2.1.2.10" evidence="2"/>
<dbReference type="STRING" id="856793.MICA_1412"/>
<evidence type="ECO:0000256" key="6">
    <source>
        <dbReference type="ARBA" id="ARBA00047665"/>
    </source>
</evidence>
<dbReference type="AlphaFoldDB" id="G2KM34"/>
<dbReference type="PIRSF" id="PIRSF006487">
    <property type="entry name" value="GcvT"/>
    <property type="match status" value="1"/>
</dbReference>
<dbReference type="Gene3D" id="3.30.1360.120">
    <property type="entry name" value="Probable tRNA modification gtpase trme, domain 1"/>
    <property type="match status" value="1"/>
</dbReference>
<dbReference type="Pfam" id="PF08669">
    <property type="entry name" value="GCV_T_C"/>
    <property type="match status" value="1"/>
</dbReference>
<dbReference type="eggNOG" id="COG0404">
    <property type="taxonomic scope" value="Bacteria"/>
</dbReference>
<dbReference type="InterPro" id="IPR028896">
    <property type="entry name" value="GcvT/YgfZ/DmdA"/>
</dbReference>
<dbReference type="GO" id="GO:0005960">
    <property type="term" value="C:glycine cleavage complex"/>
    <property type="evidence" value="ECO:0007669"/>
    <property type="project" value="InterPro"/>
</dbReference>